<dbReference type="EMBL" id="JBHSFE010000029">
    <property type="protein sequence ID" value="MFC4611997.1"/>
    <property type="molecule type" value="Genomic_DNA"/>
</dbReference>
<evidence type="ECO:0000313" key="4">
    <source>
        <dbReference type="Proteomes" id="UP001595993"/>
    </source>
</evidence>
<sequence length="1008" mass="104260">MAVAAGTVVAIGMTSGLGPVGPSAVAAEPAPTPAHTVFQSDRYVPRGSSLISAGRQGFLRQVDGTAGFLWTRYSDGKSTLVAGLNSILGYPGYAGAGSDTVALPQAGAVELRGMADGSVRRLPLATGTYLGTYGETAVTYGESGSGGEIGDLRLHRFDADGSVVVQQVTTPPGARIRRAPLAADARTVVFAYADASSRTRLGLLSIDTGSFTQGPEVPATGVTVAVVKDRLAWYAAGQPIRIAPLDNPTAEPETRTMPGAAGSSVSSLGIVGDDVVVARDVVGTPNNSLNMRGMPLVAVPKTGQPPRTRLAHADGDLIQDPNGNLLATGGLDAGLWFVHHMLESDFERQLVKIAPEPAQIRRISLANGTLATNEADSNFAPVYVTRTVTTQGAALSPGDPVRSDHFAGSLESGAWSAGNGRSVRTMRTPDGMSVQSLAKDDAGGYFSTPSQQATVLDITGRYAIVNGTDPVQQYVGDLGVHHDLKPIRTRPVTAASVWGHTLWTPSASAGVLTAENLPTGARSTLATGAPCVAKELQAVGRWIYWSCGPTGQAGVWDRTARKNIPVPSGEALIGDGYLVRHDKVAGKLLLIAFQDGSADETRTVGDLPGTAVNRRGVTWTVDKFGGPVAYAAEDKRIHLAPSGVPTQPVSAVEATASTLVTVGGASWSGRWLVSRPVAGWQVTVRDVNGKVVRTLSGTAPKGVIEAYWDGRTATGGHLPNGGYTWALTAAPANGQGSAFTASGPVGLRNGAPVRHDHVGILPDGIGDLLTLSGTGDFTFHGGGSGKFSGKTTGSGWSTSALAVPFGDLSGDRCNDVLIRLGTGELRAYRPGCGQPLNARTAYTSIGAGWGQYDVLTSPGDLNGDGRADLVARQKSTGDIYFYAGANDGRFAATRVRIGTNWKAYTKVLGVGDITGDGRPDLLAHDANGGLWRYEGAGNGTFKAGARVFSGWGRGYNALVGVGDITGDGRADLVARDGSGNLYRHNGTGTGTFAGGVRIGAGWQSYRLF</sequence>
<dbReference type="InterPro" id="IPR013517">
    <property type="entry name" value="FG-GAP"/>
</dbReference>
<reference evidence="4" key="1">
    <citation type="journal article" date="2019" name="Int. J. Syst. Evol. Microbiol.">
        <title>The Global Catalogue of Microorganisms (GCM) 10K type strain sequencing project: providing services to taxonomists for standard genome sequencing and annotation.</title>
        <authorList>
            <consortium name="The Broad Institute Genomics Platform"/>
            <consortium name="The Broad Institute Genome Sequencing Center for Infectious Disease"/>
            <person name="Wu L."/>
            <person name="Ma J."/>
        </authorList>
    </citation>
    <scope>NUCLEOTIDE SEQUENCE [LARGE SCALE GENOMIC DNA]</scope>
    <source>
        <strain evidence="4">CGMCC 4.7139</strain>
    </source>
</reference>
<dbReference type="InterPro" id="IPR025965">
    <property type="entry name" value="FlgD/Vpr_Ig-like"/>
</dbReference>
<keyword evidence="4" id="KW-1185">Reference proteome</keyword>
<gene>
    <name evidence="3" type="ORF">ACFO9E_30110</name>
</gene>
<dbReference type="RefSeq" id="WP_381201712.1">
    <property type="nucleotide sequence ID" value="NZ_JBHSFE010000029.1"/>
</dbReference>
<dbReference type="Gene3D" id="2.130.10.130">
    <property type="entry name" value="Integrin alpha, N-terminal"/>
    <property type="match status" value="1"/>
</dbReference>
<protein>
    <submittedName>
        <fullName evidence="3">FG-GAP-like repeat-containing protein</fullName>
    </submittedName>
</protein>
<accession>A0ABV9GCZ5</accession>
<comment type="caution">
    <text evidence="3">The sequence shown here is derived from an EMBL/GenBank/DDBJ whole genome shotgun (WGS) entry which is preliminary data.</text>
</comment>
<dbReference type="Pfam" id="PF13517">
    <property type="entry name" value="FG-GAP_3"/>
    <property type="match status" value="1"/>
</dbReference>
<dbReference type="PANTHER" id="PTHR44103:SF1">
    <property type="entry name" value="PROPROTEIN CONVERTASE P"/>
    <property type="match status" value="1"/>
</dbReference>
<organism evidence="3 4">
    <name type="scientific">Streptomyces maoxianensis</name>
    <dbReference type="NCBI Taxonomy" id="1459942"/>
    <lineage>
        <taxon>Bacteria</taxon>
        <taxon>Bacillati</taxon>
        <taxon>Actinomycetota</taxon>
        <taxon>Actinomycetes</taxon>
        <taxon>Kitasatosporales</taxon>
        <taxon>Streptomycetaceae</taxon>
        <taxon>Streptomyces</taxon>
    </lineage>
</organism>
<evidence type="ECO:0000256" key="1">
    <source>
        <dbReference type="ARBA" id="ARBA00022729"/>
    </source>
</evidence>
<evidence type="ECO:0000313" key="3">
    <source>
        <dbReference type="EMBL" id="MFC4611997.1"/>
    </source>
</evidence>
<dbReference type="Pfam" id="PF13860">
    <property type="entry name" value="FlgD_ig"/>
    <property type="match status" value="1"/>
</dbReference>
<dbReference type="SUPFAM" id="SSF69318">
    <property type="entry name" value="Integrin alpha N-terminal domain"/>
    <property type="match status" value="1"/>
</dbReference>
<evidence type="ECO:0000259" key="2">
    <source>
        <dbReference type="Pfam" id="PF13860"/>
    </source>
</evidence>
<name>A0ABV9GCZ5_9ACTN</name>
<dbReference type="SUPFAM" id="SSF50998">
    <property type="entry name" value="Quinoprotein alcohol dehydrogenase-like"/>
    <property type="match status" value="1"/>
</dbReference>
<dbReference type="InterPro" id="IPR011047">
    <property type="entry name" value="Quinoprotein_ADH-like_sf"/>
</dbReference>
<feature type="domain" description="FlgD/Vpr Ig-like" evidence="2">
    <location>
        <begin position="661"/>
        <end position="730"/>
    </location>
</feature>
<dbReference type="InterPro" id="IPR028994">
    <property type="entry name" value="Integrin_alpha_N"/>
</dbReference>
<dbReference type="Gene3D" id="2.60.40.4070">
    <property type="match status" value="1"/>
</dbReference>
<dbReference type="Proteomes" id="UP001595993">
    <property type="component" value="Unassembled WGS sequence"/>
</dbReference>
<proteinExistence type="predicted"/>
<keyword evidence="1" id="KW-0732">Signal</keyword>
<dbReference type="PANTHER" id="PTHR44103">
    <property type="entry name" value="PROPROTEIN CONVERTASE P"/>
    <property type="match status" value="1"/>
</dbReference>